<dbReference type="EMBL" id="BAABCE010000001">
    <property type="protein sequence ID" value="GAA3525830.1"/>
    <property type="molecule type" value="Genomic_DNA"/>
</dbReference>
<accession>A0ABP6UZD8</accession>
<comment type="caution">
    <text evidence="1">The sequence shown here is derived from an EMBL/GenBank/DDBJ whole genome shotgun (WGS) entry which is preliminary data.</text>
</comment>
<sequence length="138" mass="15198">MRSHRRLRRLVVDERTTYLWSVRHKHRDGDVCREVLNLCLDGARTRVVFRSGEPGSGRYVADGYWFAGCVADGRGNLLNLREPGVVRALVDEAARRELLPGKGELDGWELFHSVVEAVEVSRAAAATPGVPPGSPPGP</sequence>
<protein>
    <submittedName>
        <fullName evidence="1">Uncharacterized protein</fullName>
    </submittedName>
</protein>
<proteinExistence type="predicted"/>
<dbReference type="Proteomes" id="UP001500707">
    <property type="component" value="Unassembled WGS sequence"/>
</dbReference>
<name>A0ABP6UZD8_9ACTN</name>
<evidence type="ECO:0000313" key="1">
    <source>
        <dbReference type="EMBL" id="GAA3525830.1"/>
    </source>
</evidence>
<organism evidence="1 2">
    <name type="scientific">Streptomyces osmaniensis</name>
    <dbReference type="NCBI Taxonomy" id="593134"/>
    <lineage>
        <taxon>Bacteria</taxon>
        <taxon>Bacillati</taxon>
        <taxon>Actinomycetota</taxon>
        <taxon>Actinomycetes</taxon>
        <taxon>Kitasatosporales</taxon>
        <taxon>Streptomycetaceae</taxon>
        <taxon>Streptomyces</taxon>
    </lineage>
</organism>
<gene>
    <name evidence="1" type="ORF">GCM10022295_04890</name>
</gene>
<reference evidence="2" key="1">
    <citation type="journal article" date="2019" name="Int. J. Syst. Evol. Microbiol.">
        <title>The Global Catalogue of Microorganisms (GCM) 10K type strain sequencing project: providing services to taxonomists for standard genome sequencing and annotation.</title>
        <authorList>
            <consortium name="The Broad Institute Genomics Platform"/>
            <consortium name="The Broad Institute Genome Sequencing Center for Infectious Disease"/>
            <person name="Wu L."/>
            <person name="Ma J."/>
        </authorList>
    </citation>
    <scope>NUCLEOTIDE SEQUENCE [LARGE SCALE GENOMIC DNA]</scope>
    <source>
        <strain evidence="2">JCM 17656</strain>
    </source>
</reference>
<evidence type="ECO:0000313" key="2">
    <source>
        <dbReference type="Proteomes" id="UP001500707"/>
    </source>
</evidence>
<keyword evidence="2" id="KW-1185">Reference proteome</keyword>
<dbReference type="RefSeq" id="WP_346180014.1">
    <property type="nucleotide sequence ID" value="NZ_BAABCE010000001.1"/>
</dbReference>